<organism evidence="4 5">
    <name type="scientific">Thermophilibacter provencensis</name>
    <dbReference type="NCBI Taxonomy" id="1852386"/>
    <lineage>
        <taxon>Bacteria</taxon>
        <taxon>Bacillati</taxon>
        <taxon>Actinomycetota</taxon>
        <taxon>Coriobacteriia</taxon>
        <taxon>Coriobacteriales</taxon>
        <taxon>Atopobiaceae</taxon>
        <taxon>Thermophilibacter</taxon>
    </lineage>
</organism>
<dbReference type="Gene3D" id="1.10.357.10">
    <property type="entry name" value="Tetracycline Repressor, domain 2"/>
    <property type="match status" value="1"/>
</dbReference>
<accession>A0ABT7V0P9</accession>
<evidence type="ECO:0000256" key="2">
    <source>
        <dbReference type="PROSITE-ProRule" id="PRU00335"/>
    </source>
</evidence>
<keyword evidence="5" id="KW-1185">Reference proteome</keyword>
<feature type="domain" description="HTH tetR-type" evidence="3">
    <location>
        <begin position="16"/>
        <end position="76"/>
    </location>
</feature>
<dbReference type="PANTHER" id="PTHR43479">
    <property type="entry name" value="ACREF/ENVCD OPERON REPRESSOR-RELATED"/>
    <property type="match status" value="1"/>
</dbReference>
<dbReference type="InterPro" id="IPR001647">
    <property type="entry name" value="HTH_TetR"/>
</dbReference>
<comment type="caution">
    <text evidence="4">The sequence shown here is derived from an EMBL/GenBank/DDBJ whole genome shotgun (WGS) entry which is preliminary data.</text>
</comment>
<reference evidence="4 5" key="2">
    <citation type="submission" date="2023-06" db="EMBL/GenBank/DDBJ databases">
        <title>Identification and characterization of horizontal gene transfer across gut microbiota members of farm animals based on homology search.</title>
        <authorList>
            <person name="Schwarzerova J."/>
            <person name="Nykrynova M."/>
            <person name="Jureckova K."/>
            <person name="Cejkova D."/>
            <person name="Rychlik I."/>
        </authorList>
    </citation>
    <scope>NUCLEOTIDE SEQUENCE [LARGE SCALE GENOMIC DNA]</scope>
    <source>
        <strain evidence="4 5">153_Feed</strain>
    </source>
</reference>
<protein>
    <submittedName>
        <fullName evidence="4">TetR/AcrR family transcriptional regulator</fullName>
    </submittedName>
</protein>
<dbReference type="Pfam" id="PF00440">
    <property type="entry name" value="TetR_N"/>
    <property type="match status" value="1"/>
</dbReference>
<gene>
    <name evidence="4" type="ORF">QUW25_00565</name>
</gene>
<evidence type="ECO:0000313" key="5">
    <source>
        <dbReference type="Proteomes" id="UP001529256"/>
    </source>
</evidence>
<name>A0ABT7V0P9_9ACTN</name>
<dbReference type="Proteomes" id="UP001529256">
    <property type="component" value="Unassembled WGS sequence"/>
</dbReference>
<evidence type="ECO:0000259" key="3">
    <source>
        <dbReference type="PROSITE" id="PS50977"/>
    </source>
</evidence>
<evidence type="ECO:0000313" key="4">
    <source>
        <dbReference type="EMBL" id="MDM8270184.1"/>
    </source>
</evidence>
<reference evidence="4 5" key="3">
    <citation type="submission" date="2023-06" db="EMBL/GenBank/DDBJ databases">
        <authorList>
            <person name="Zeman M."/>
            <person name="Kubasova T."/>
            <person name="Jahodarova E."/>
            <person name="Nykrynova M."/>
            <person name="Rychlik I."/>
        </authorList>
    </citation>
    <scope>NUCLEOTIDE SEQUENCE [LARGE SCALE GENOMIC DNA]</scope>
    <source>
        <strain evidence="4 5">153_Feed</strain>
    </source>
</reference>
<dbReference type="PANTHER" id="PTHR43479:SF11">
    <property type="entry name" value="ACREF_ENVCD OPERON REPRESSOR-RELATED"/>
    <property type="match status" value="1"/>
</dbReference>
<dbReference type="EMBL" id="JAUDEA010000001">
    <property type="protein sequence ID" value="MDM8270184.1"/>
    <property type="molecule type" value="Genomic_DNA"/>
</dbReference>
<dbReference type="RefSeq" id="WP_289510288.1">
    <property type="nucleotide sequence ID" value="NZ_JAUDEA010000001.1"/>
</dbReference>
<proteinExistence type="predicted"/>
<sequence>MQQGEKSERPVDRRVRRSRRAMMGAFDRLITVMPLEEISVSAIAREADVDRKTFYQHFGTVDGLLDAIAEEVVSELLDEVELAMRVRAGAGEDVRPLQAFFDILAERLSQNASLRQRYYEHVPSELLFDHLTRPLTRQISERGFVRGDLTDDQLEMLLAFGLGGLFSLYRWWLLSDRSVPLAEVASCACALVEGSVTPLVR</sequence>
<dbReference type="InterPro" id="IPR009057">
    <property type="entry name" value="Homeodomain-like_sf"/>
</dbReference>
<keyword evidence="1 2" id="KW-0238">DNA-binding</keyword>
<feature type="DNA-binding region" description="H-T-H motif" evidence="2">
    <location>
        <begin position="39"/>
        <end position="58"/>
    </location>
</feature>
<evidence type="ECO:0000256" key="1">
    <source>
        <dbReference type="ARBA" id="ARBA00023125"/>
    </source>
</evidence>
<dbReference type="PROSITE" id="PS50977">
    <property type="entry name" value="HTH_TETR_2"/>
    <property type="match status" value="1"/>
</dbReference>
<dbReference type="InterPro" id="IPR050624">
    <property type="entry name" value="HTH-type_Tx_Regulator"/>
</dbReference>
<reference evidence="5" key="1">
    <citation type="submission" date="2023-06" db="EMBL/GenBank/DDBJ databases">
        <title>Identification and characterization of horizontal gene transfer across gut microbiota members of farm animals based on homology search.</title>
        <authorList>
            <person name="Zeman M."/>
            <person name="Kubasova T."/>
            <person name="Jahodarova E."/>
            <person name="Nykrynova M."/>
            <person name="Rychlik I."/>
        </authorList>
    </citation>
    <scope>NUCLEOTIDE SEQUENCE [LARGE SCALE GENOMIC DNA]</scope>
    <source>
        <strain evidence="5">153_Feed</strain>
    </source>
</reference>
<dbReference type="SUPFAM" id="SSF46689">
    <property type="entry name" value="Homeodomain-like"/>
    <property type="match status" value="1"/>
</dbReference>